<evidence type="ECO:0000256" key="1">
    <source>
        <dbReference type="SAM" id="MobiDB-lite"/>
    </source>
</evidence>
<accession>A0A8S9Q0P0</accession>
<dbReference type="PANTHER" id="PTHR34196">
    <property type="entry name" value="OS02G0697700 PROTEIN"/>
    <property type="match status" value="1"/>
</dbReference>
<evidence type="ECO:0000313" key="3">
    <source>
        <dbReference type="Proteomes" id="UP000712600"/>
    </source>
</evidence>
<feature type="region of interest" description="Disordered" evidence="1">
    <location>
        <begin position="78"/>
        <end position="119"/>
    </location>
</feature>
<organism evidence="2 3">
    <name type="scientific">Brassica cretica</name>
    <name type="common">Mustard</name>
    <dbReference type="NCBI Taxonomy" id="69181"/>
    <lineage>
        <taxon>Eukaryota</taxon>
        <taxon>Viridiplantae</taxon>
        <taxon>Streptophyta</taxon>
        <taxon>Embryophyta</taxon>
        <taxon>Tracheophyta</taxon>
        <taxon>Spermatophyta</taxon>
        <taxon>Magnoliopsida</taxon>
        <taxon>eudicotyledons</taxon>
        <taxon>Gunneridae</taxon>
        <taxon>Pentapetalae</taxon>
        <taxon>rosids</taxon>
        <taxon>malvids</taxon>
        <taxon>Brassicales</taxon>
        <taxon>Brassicaceae</taxon>
        <taxon>Brassiceae</taxon>
        <taxon>Brassica</taxon>
    </lineage>
</organism>
<proteinExistence type="predicted"/>
<name>A0A8S9Q0P0_BRACR</name>
<dbReference type="AlphaFoldDB" id="A0A8S9Q0P0"/>
<comment type="caution">
    <text evidence="2">The sequence shown here is derived from an EMBL/GenBank/DDBJ whole genome shotgun (WGS) entry which is preliminary data.</text>
</comment>
<sequence>MTLILSYDQDMREALPSSTTDIVGSTHGIEVATEFKPVEHPIEPLDIDQPIQCPLPEPSILNDGRIWKERVSASMRRRGDLAIAQDGTDEVESVGTSGDPTEPDGTMTKPSVTSQCNPKRRFLPSLSAPERHMLNLLEECKASGTI</sequence>
<evidence type="ECO:0000313" key="2">
    <source>
        <dbReference type="EMBL" id="KAF3535186.1"/>
    </source>
</evidence>
<dbReference type="EMBL" id="QGKX02001290">
    <property type="protein sequence ID" value="KAF3535186.1"/>
    <property type="molecule type" value="Genomic_DNA"/>
</dbReference>
<dbReference type="PANTHER" id="PTHR34196:SF2">
    <property type="entry name" value="OS02G0697700 PROTEIN"/>
    <property type="match status" value="1"/>
</dbReference>
<feature type="compositionally biased region" description="Polar residues" evidence="1">
    <location>
        <begin position="108"/>
        <end position="117"/>
    </location>
</feature>
<reference evidence="2" key="1">
    <citation type="submission" date="2019-12" db="EMBL/GenBank/DDBJ databases">
        <title>Genome sequencing and annotation of Brassica cretica.</title>
        <authorList>
            <person name="Studholme D.J."/>
            <person name="Sarris P."/>
        </authorList>
    </citation>
    <scope>NUCLEOTIDE SEQUENCE</scope>
    <source>
        <strain evidence="2">PFS-109/04</strain>
        <tissue evidence="2">Leaf</tissue>
    </source>
</reference>
<dbReference type="Proteomes" id="UP000712600">
    <property type="component" value="Unassembled WGS sequence"/>
</dbReference>
<gene>
    <name evidence="2" type="ORF">F2Q69_00018970</name>
</gene>
<protein>
    <submittedName>
        <fullName evidence="2">Uncharacterized protein</fullName>
    </submittedName>
</protein>